<dbReference type="EMBL" id="CP045227">
    <property type="protein sequence ID" value="QFS51472.1"/>
    <property type="molecule type" value="Genomic_DNA"/>
</dbReference>
<keyword evidence="2" id="KW-1185">Reference proteome</keyword>
<name>A0A5P8WG26_9NOSO</name>
<dbReference type="KEGG" id="nsh:GXM_08966"/>
<sequence>MWGKVLYPFLSPFPQDPFSPFWSSHESELLDIFGISSMK</sequence>
<evidence type="ECO:0000313" key="1">
    <source>
        <dbReference type="EMBL" id="QFS51472.1"/>
    </source>
</evidence>
<reference evidence="1 2" key="1">
    <citation type="submission" date="2019-10" db="EMBL/GenBank/DDBJ databases">
        <title>Genomic and transcriptomic insights into the perfect genentic adaptation of a filamentous nitrogen-fixing cyanobacterium to rice fields.</title>
        <authorList>
            <person name="Chen Z."/>
        </authorList>
    </citation>
    <scope>NUCLEOTIDE SEQUENCE [LARGE SCALE GENOMIC DNA]</scope>
    <source>
        <strain evidence="1">CCNUC1</strain>
    </source>
</reference>
<dbReference type="Proteomes" id="UP000326678">
    <property type="component" value="Chromosome Gxm2"/>
</dbReference>
<organism evidence="1 2">
    <name type="scientific">Nostoc sphaeroides CCNUC1</name>
    <dbReference type="NCBI Taxonomy" id="2653204"/>
    <lineage>
        <taxon>Bacteria</taxon>
        <taxon>Bacillati</taxon>
        <taxon>Cyanobacteriota</taxon>
        <taxon>Cyanophyceae</taxon>
        <taxon>Nostocales</taxon>
        <taxon>Nostocaceae</taxon>
        <taxon>Nostoc</taxon>
    </lineage>
</organism>
<accession>A0A5P8WG26</accession>
<evidence type="ECO:0000313" key="2">
    <source>
        <dbReference type="Proteomes" id="UP000326678"/>
    </source>
</evidence>
<dbReference type="AlphaFoldDB" id="A0A5P8WG26"/>
<protein>
    <submittedName>
        <fullName evidence="1">Uncharacterized protein</fullName>
    </submittedName>
</protein>
<proteinExistence type="predicted"/>
<gene>
    <name evidence="1" type="ORF">GXM_08966</name>
</gene>